<dbReference type="Proteomes" id="UP000235786">
    <property type="component" value="Unassembled WGS sequence"/>
</dbReference>
<evidence type="ECO:0000313" key="2">
    <source>
        <dbReference type="EMBL" id="PMD32219.1"/>
    </source>
</evidence>
<proteinExistence type="predicted"/>
<organism evidence="2 3">
    <name type="scientific">Hyaloscypha variabilis (strain UAMH 11265 / GT02V1 / F)</name>
    <name type="common">Meliniomyces variabilis</name>
    <dbReference type="NCBI Taxonomy" id="1149755"/>
    <lineage>
        <taxon>Eukaryota</taxon>
        <taxon>Fungi</taxon>
        <taxon>Dikarya</taxon>
        <taxon>Ascomycota</taxon>
        <taxon>Pezizomycotina</taxon>
        <taxon>Leotiomycetes</taxon>
        <taxon>Helotiales</taxon>
        <taxon>Hyaloscyphaceae</taxon>
        <taxon>Hyaloscypha</taxon>
        <taxon>Hyaloscypha variabilis</taxon>
    </lineage>
</organism>
<name>A0A2J6R168_HYAVF</name>
<dbReference type="EMBL" id="KZ613960">
    <property type="protein sequence ID" value="PMD32219.1"/>
    <property type="molecule type" value="Genomic_DNA"/>
</dbReference>
<reference evidence="2 3" key="1">
    <citation type="submission" date="2016-04" db="EMBL/GenBank/DDBJ databases">
        <title>A degradative enzymes factory behind the ericoid mycorrhizal symbiosis.</title>
        <authorList>
            <consortium name="DOE Joint Genome Institute"/>
            <person name="Martino E."/>
            <person name="Morin E."/>
            <person name="Grelet G."/>
            <person name="Kuo A."/>
            <person name="Kohler A."/>
            <person name="Daghino S."/>
            <person name="Barry K."/>
            <person name="Choi C."/>
            <person name="Cichocki N."/>
            <person name="Clum A."/>
            <person name="Copeland A."/>
            <person name="Hainaut M."/>
            <person name="Haridas S."/>
            <person name="Labutti K."/>
            <person name="Lindquist E."/>
            <person name="Lipzen A."/>
            <person name="Khouja H.-R."/>
            <person name="Murat C."/>
            <person name="Ohm R."/>
            <person name="Olson A."/>
            <person name="Spatafora J."/>
            <person name="Veneault-Fourrey C."/>
            <person name="Henrissat B."/>
            <person name="Grigoriev I."/>
            <person name="Martin F."/>
            <person name="Perotto S."/>
        </authorList>
    </citation>
    <scope>NUCLEOTIDE SEQUENCE [LARGE SCALE GENOMIC DNA]</scope>
    <source>
        <strain evidence="2 3">F</strain>
    </source>
</reference>
<dbReference type="OrthoDB" id="3548972at2759"/>
<gene>
    <name evidence="2" type="ORF">L207DRAFT_519024</name>
</gene>
<evidence type="ECO:0000256" key="1">
    <source>
        <dbReference type="SAM" id="MobiDB-lite"/>
    </source>
</evidence>
<accession>A0A2J6R168</accession>
<protein>
    <submittedName>
        <fullName evidence="2">Uncharacterized protein</fullName>
    </submittedName>
</protein>
<feature type="region of interest" description="Disordered" evidence="1">
    <location>
        <begin position="66"/>
        <end position="99"/>
    </location>
</feature>
<sequence length="114" mass="13266">MKEHLERIHGWRLKQSDIPKSFLKSYERQQRGWICACGTILGSWHDNEDRIAAHSASCTEGLQTSFKRMSVEERSKDGDRKGGSPDLDKALPRTINPEDEEWVKDFLQEWSQPH</sequence>
<feature type="compositionally biased region" description="Basic and acidic residues" evidence="1">
    <location>
        <begin position="69"/>
        <end position="91"/>
    </location>
</feature>
<dbReference type="AlphaFoldDB" id="A0A2J6R168"/>
<evidence type="ECO:0000313" key="3">
    <source>
        <dbReference type="Proteomes" id="UP000235786"/>
    </source>
</evidence>
<keyword evidence="3" id="KW-1185">Reference proteome</keyword>